<dbReference type="Gene3D" id="3.40.50.720">
    <property type="entry name" value="NAD(P)-binding Rossmann-like Domain"/>
    <property type="match status" value="1"/>
</dbReference>
<dbReference type="EMBL" id="AXCJ01000008">
    <property type="protein sequence ID" value="ETO91138.1"/>
    <property type="molecule type" value="Genomic_DNA"/>
</dbReference>
<evidence type="ECO:0000259" key="2">
    <source>
        <dbReference type="Pfam" id="PF05088"/>
    </source>
</evidence>
<dbReference type="InterPro" id="IPR046346">
    <property type="entry name" value="Aminoacid_DH-like_N_sf"/>
</dbReference>
<feature type="domain" description="NAD-glutamate dehydrogenase catalytic" evidence="2">
    <location>
        <begin position="732"/>
        <end position="1225"/>
    </location>
</feature>
<evidence type="ECO:0000259" key="5">
    <source>
        <dbReference type="Pfam" id="PF21076"/>
    </source>
</evidence>
<feature type="domain" description="NAD-glutamate dehydrogenase ACT3" evidence="6">
    <location>
        <begin position="562"/>
        <end position="626"/>
    </location>
</feature>
<evidence type="ECO:0000256" key="1">
    <source>
        <dbReference type="ARBA" id="ARBA00023002"/>
    </source>
</evidence>
<evidence type="ECO:0000313" key="7">
    <source>
        <dbReference type="EMBL" id="ETO91138.1"/>
    </source>
</evidence>
<dbReference type="SUPFAM" id="SSF51735">
    <property type="entry name" value="NAD(P)-binding Rossmann-fold domains"/>
    <property type="match status" value="1"/>
</dbReference>
<evidence type="ECO:0000259" key="6">
    <source>
        <dbReference type="Pfam" id="PF21077"/>
    </source>
</evidence>
<dbReference type="InterPro" id="IPR036291">
    <property type="entry name" value="NAD(P)-bd_dom_sf"/>
</dbReference>
<dbReference type="GO" id="GO:0004352">
    <property type="term" value="F:glutamate dehydrogenase (NAD+) activity"/>
    <property type="evidence" value="ECO:0007669"/>
    <property type="project" value="InterPro"/>
</dbReference>
<dbReference type="InterPro" id="IPR028971">
    <property type="entry name" value="NAD-GDH_cat"/>
</dbReference>
<dbReference type="InterPro" id="IPR007780">
    <property type="entry name" value="NAD_Glu_DH_bac"/>
</dbReference>
<gene>
    <name evidence="7" type="primary">gdh</name>
    <name evidence="7" type="ORF">P857_624</name>
</gene>
<dbReference type="GO" id="GO:0004069">
    <property type="term" value="F:L-aspartate:2-oxoglutarate aminotransferase activity"/>
    <property type="evidence" value="ECO:0007669"/>
    <property type="project" value="InterPro"/>
</dbReference>
<dbReference type="Pfam" id="PF21073">
    <property type="entry name" value="GDH_HM1"/>
    <property type="match status" value="1"/>
</dbReference>
<sequence>MNDFPYPAKKVDADNSSQTCLDPTIFNMLKQKKYDEKFKQFVASFYISYSNKKFYNIKVLHDVSTVLYEFIQRKDTENIQLKIDHLTTDIDGKRFSYTILASLNDDSPFLVDSLTNVVKSNDFVVIQQRINAILQVTRDQNNHITNVYSIQDNQDTKNNSRESLICFIIPHISEQEIQRLRTEITHVLCLTKKAYQDWNPMLSELQNSCNALTKCIKNSSCEDLEEQKSFLEWLQKNSFVFLGYEQYTYKQDKVYLEKSLGISTISPTTYEEGIVFKYSGMVHIMELKEVSKVHRSSNMDCIRVKILDKKCQVIGERLFIGLFTSIVYYQSVYMIPIIRKKVQYIEEQTCFLKGGHNNKFIVNLLQELPRADLLYISSDELLDTCRGMLSLSVKPRLKIFIYKDMTGSFIRCIIYVPTDTFTMEMWPLIQKKVSEVLDAVIDSANILLGNTELVRMRIVVKIHTQSNADHPVLENDYLSGIVVKLEEALYIIVSSWYDSLREIIIDYSSGTTVNQLLSYATTGVFPLPYQSNFSVETGYQDILKIHSVINTRNMSVELSIYEDNHYSLKVYTLNKLDLSNVLSVLENMVMNVMDNYSYMISSPTGERVWIHHFVLKTAQYTYLHIQEIKVKFEILFEKIISSEAENDYYNSLVLLAALDYREITLIRAWGHYLKQINFLYSQDYIQKSLANYAEFVSTLVILFHARFQYNSDETPEHEKARAEKTTRLLRKLDSIIEKVSNAADDQIVRAFFEVSNAILRTNFYLNNNYISFKISSKKISFLPLPRPHVEVFVYSMHFEAVHLRGGDVARGGIRWSDRTEDFRSEILGLMKAQMTKNVAIVPLGSKGGFVIKKYDTNDETNNVNKSYEVALSCYKQFLSGLLDITDNIINSEIVRPKSIVCYDGYDPYLVVAADKGTATFSDTANEISQQYNYWLMDAFASGGSVGYDHKKIAITSRGAWVSTILHFWEQGINIKTRTFTVVGIGDMSGDVFGNGMIFTDKIKLIAAFNNKYIFIDPTPDPEVSYAERARLFNNPRHEANWDSYNQELISKGGGIFSVFDKRITLTTEIKKALSINDYSESHIAPYQLQKYILKSKVDLLWNGGIGTFVKAQTESHSNIADKQNDLIRINGHEVRAKIISEGGNLGVTQLGRIEYTNNGGAINTDFIDNSAGVCCSDIEVNLKICLSTALESNKINMEQREKILLSMVEDVVQMILSSVNAEQSLVILREVHQSTRYLEQSQNLLIKLSREKVLDTKLEFLPDENEINKMHAEQRSFNRPQIAVIIAYAKMFYYDKMLASSLPDNEFLSKYLYHYFPKTMVNDFRDEILQHRLRREIISTIVINFIVNKLGANFINNLVENYGISEELVIKIIIVVCEIFSIRSLLKDEIDPIILDIPVAVYLDMENEISVFFNSTVVWFIRNYYQFNNIELTIDEFKTDVEVLKGNILDILDIESKEKYNDIHNRLIKHGISECLAQNISQLRVMSSVLSIIKVTNDLRYHVKIQIPVIDNGKIYFALGEILKLNWLRELMSTTDSGSYWQKLSFRVLSNDIHDKQMAFTAEVAKYLDGESNYKKAIDIWKKKNERDLLSYEVFVRDLNISEEFDLGKLVLVIRRLGIIIQNNV</sequence>
<protein>
    <submittedName>
        <fullName evidence="7">NAD-specific glutamate dehydrogenase</fullName>
    </submittedName>
</protein>
<dbReference type="InterPro" id="IPR049062">
    <property type="entry name" value="NAD_Glu_DH_ACT2"/>
</dbReference>
<dbReference type="Pfam" id="PF05088">
    <property type="entry name" value="Bac_GDH_CD"/>
    <property type="match status" value="1"/>
</dbReference>
<dbReference type="Pfam" id="PF21078">
    <property type="entry name" value="GDH_HM3"/>
    <property type="match status" value="1"/>
</dbReference>
<dbReference type="Pfam" id="PF21077">
    <property type="entry name" value="GDH_ACT3"/>
    <property type="match status" value="1"/>
</dbReference>
<dbReference type="InterPro" id="IPR024727">
    <property type="entry name" value="NAD_Glu_DH_N_ACT1"/>
</dbReference>
<dbReference type="Proteomes" id="UP000018951">
    <property type="component" value="Unassembled WGS sequence"/>
</dbReference>
<feature type="domain" description="NAD-glutamate dehydrogenase ACT2" evidence="5">
    <location>
        <begin position="398"/>
        <end position="474"/>
    </location>
</feature>
<feature type="domain" description="NAD-glutamate dehydrogenase N-terminal ACT1" evidence="4">
    <location>
        <begin position="66"/>
        <end position="184"/>
    </location>
</feature>
<dbReference type="InterPro" id="IPR049059">
    <property type="entry name" value="NAD_Glu_DH_HM1"/>
</dbReference>
<dbReference type="InterPro" id="IPR049056">
    <property type="entry name" value="NAD_Glu_DH_HM3"/>
</dbReference>
<organism evidence="7 8">
    <name type="scientific">Candidatus Xenolissoclinum pacificiensis L6</name>
    <dbReference type="NCBI Taxonomy" id="1401685"/>
    <lineage>
        <taxon>Bacteria</taxon>
        <taxon>Pseudomonadati</taxon>
        <taxon>Pseudomonadota</taxon>
        <taxon>Alphaproteobacteria</taxon>
        <taxon>Rickettsiales</taxon>
        <taxon>Anaplasmataceae</taxon>
        <taxon>Candidatus Xenolissoclinum</taxon>
    </lineage>
</organism>
<dbReference type="InterPro" id="IPR048381">
    <property type="entry name" value="GDH_C"/>
</dbReference>
<accession>W2V112</accession>
<dbReference type="PIRSF" id="PIRSF036761">
    <property type="entry name" value="GDH_Mll4104"/>
    <property type="match status" value="1"/>
</dbReference>
<keyword evidence="8" id="KW-1185">Reference proteome</keyword>
<comment type="caution">
    <text evidence="7">The sequence shown here is derived from an EMBL/GenBank/DDBJ whole genome shotgun (WGS) entry which is preliminary data.</text>
</comment>
<dbReference type="GO" id="GO:0006538">
    <property type="term" value="P:L-glutamate catabolic process"/>
    <property type="evidence" value="ECO:0007669"/>
    <property type="project" value="InterPro"/>
</dbReference>
<dbReference type="PANTHER" id="PTHR43403">
    <property type="entry name" value="NAD-SPECIFIC GLUTAMATE DEHYDROGENASE"/>
    <property type="match status" value="1"/>
</dbReference>
<proteinExistence type="predicted"/>
<evidence type="ECO:0000313" key="8">
    <source>
        <dbReference type="Proteomes" id="UP000018951"/>
    </source>
</evidence>
<keyword evidence="1" id="KW-0560">Oxidoreductase</keyword>
<dbReference type="InterPro" id="IPR049064">
    <property type="entry name" value="NAD_Glu_DH_ACT3"/>
</dbReference>
<name>W2V112_9RICK</name>
<dbReference type="STRING" id="1401685.P857_624"/>
<dbReference type="PANTHER" id="PTHR43403:SF1">
    <property type="entry name" value="NAD-SPECIFIC GLUTAMATE DEHYDROGENASE"/>
    <property type="match status" value="1"/>
</dbReference>
<dbReference type="Pfam" id="PF21075">
    <property type="entry name" value="GDH_ACT1"/>
    <property type="match status" value="1"/>
</dbReference>
<dbReference type="SUPFAM" id="SSF53223">
    <property type="entry name" value="Aminoacid dehydrogenase-like, N-terminal domain"/>
    <property type="match status" value="1"/>
</dbReference>
<dbReference type="Pfam" id="PF21074">
    <property type="entry name" value="GDH_C"/>
    <property type="match status" value="1"/>
</dbReference>
<reference evidence="7 8" key="1">
    <citation type="journal article" date="2013" name="PLoS ONE">
        <title>Bacterial endosymbiosis in a chordate host: long-term co-evolution and conservation of secondary metabolism.</title>
        <authorList>
            <person name="Kwan J.C."/>
            <person name="Schmidt E.W."/>
        </authorList>
    </citation>
    <scope>NUCLEOTIDE SEQUENCE [LARGE SCALE GENOMIC DNA]</scope>
    <source>
        <strain evidence="8">L6</strain>
    </source>
</reference>
<evidence type="ECO:0000259" key="4">
    <source>
        <dbReference type="Pfam" id="PF21075"/>
    </source>
</evidence>
<dbReference type="Pfam" id="PF21076">
    <property type="entry name" value="GDH_ACT2"/>
    <property type="match status" value="1"/>
</dbReference>
<feature type="domain" description="NAD-specific glutamate dehydrogenase C-terminal" evidence="3">
    <location>
        <begin position="1276"/>
        <end position="1617"/>
    </location>
</feature>
<evidence type="ECO:0000259" key="3">
    <source>
        <dbReference type="Pfam" id="PF21074"/>
    </source>
</evidence>
<dbReference type="PATRIC" id="fig|1401685.3.peg.762"/>